<dbReference type="InterPro" id="IPR022986">
    <property type="entry name" value="UPF0237_ACT"/>
</dbReference>
<gene>
    <name evidence="2" type="ORF">H9X81_03325</name>
</gene>
<dbReference type="NCBIfam" id="NF001220">
    <property type="entry name" value="PRK00194.1"/>
    <property type="match status" value="1"/>
</dbReference>
<reference evidence="2 3" key="1">
    <citation type="journal article" date="2021" name="Sci. Rep.">
        <title>The distribution of antibiotic resistance genes in chicken gut microbiota commensals.</title>
        <authorList>
            <person name="Juricova H."/>
            <person name="Matiasovicova J."/>
            <person name="Kubasova T."/>
            <person name="Cejkova D."/>
            <person name="Rychlik I."/>
        </authorList>
    </citation>
    <scope>NUCLEOTIDE SEQUENCE [LARGE SCALE GENOMIC DNA]</scope>
    <source>
        <strain evidence="2 3">An564</strain>
    </source>
</reference>
<dbReference type="InterPro" id="IPR002912">
    <property type="entry name" value="ACT_dom"/>
</dbReference>
<dbReference type="RefSeq" id="WP_191392206.1">
    <property type="nucleotide sequence ID" value="NZ_JACSNR010000002.1"/>
</dbReference>
<evidence type="ECO:0000313" key="2">
    <source>
        <dbReference type="EMBL" id="MBM6922724.1"/>
    </source>
</evidence>
<dbReference type="EMBL" id="JACSNR010000002">
    <property type="protein sequence ID" value="MBM6922724.1"/>
    <property type="molecule type" value="Genomic_DNA"/>
</dbReference>
<dbReference type="InterPro" id="IPR045865">
    <property type="entry name" value="ACT-like_dom_sf"/>
</dbReference>
<comment type="caution">
    <text evidence="2">The sequence shown here is derived from an EMBL/GenBank/DDBJ whole genome shotgun (WGS) entry which is preliminary data.</text>
</comment>
<dbReference type="SUPFAM" id="SSF55021">
    <property type="entry name" value="ACT-like"/>
    <property type="match status" value="1"/>
</dbReference>
<feature type="domain" description="ACT" evidence="1">
    <location>
        <begin position="4"/>
        <end position="79"/>
    </location>
</feature>
<name>A0ABS2GME6_9FIRM</name>
<dbReference type="PROSITE" id="PS51671">
    <property type="entry name" value="ACT"/>
    <property type="match status" value="1"/>
</dbReference>
<dbReference type="Proteomes" id="UP000724149">
    <property type="component" value="Unassembled WGS sequence"/>
</dbReference>
<dbReference type="Gene3D" id="3.30.70.260">
    <property type="match status" value="1"/>
</dbReference>
<proteinExistence type="predicted"/>
<evidence type="ECO:0000313" key="3">
    <source>
        <dbReference type="Proteomes" id="UP000724149"/>
    </source>
</evidence>
<protein>
    <submittedName>
        <fullName evidence="2">ACT domain-containing protein</fullName>
    </submittedName>
</protein>
<sequence>MRAVITVVGKDMVGIVATVATECAATNANILDVTQSVFEDDIFAMVMLVDVSKLSCPLPELSDRLNALTKDVGLVVHVMHEDIFNSMHRI</sequence>
<keyword evidence="3" id="KW-1185">Reference proteome</keyword>
<dbReference type="CDD" id="cd04872">
    <property type="entry name" value="ACT_1ZPV"/>
    <property type="match status" value="1"/>
</dbReference>
<evidence type="ECO:0000259" key="1">
    <source>
        <dbReference type="PROSITE" id="PS51671"/>
    </source>
</evidence>
<accession>A0ABS2GME6</accession>
<organism evidence="2 3">
    <name type="scientific">Hydrogenoanaerobacterium saccharovorans</name>
    <dbReference type="NCBI Taxonomy" id="474960"/>
    <lineage>
        <taxon>Bacteria</taxon>
        <taxon>Bacillati</taxon>
        <taxon>Bacillota</taxon>
        <taxon>Clostridia</taxon>
        <taxon>Eubacteriales</taxon>
        <taxon>Oscillospiraceae</taxon>
        <taxon>Hydrogenoanaerobacterium</taxon>
    </lineage>
</organism>
<dbReference type="Pfam" id="PF13740">
    <property type="entry name" value="ACT_6"/>
    <property type="match status" value="1"/>
</dbReference>